<dbReference type="InterPro" id="IPR036388">
    <property type="entry name" value="WH-like_DNA-bd_sf"/>
</dbReference>
<evidence type="ECO:0000256" key="1">
    <source>
        <dbReference type="ARBA" id="ARBA00010641"/>
    </source>
</evidence>
<name>A0A2P8FQ18_9BACT</name>
<protein>
    <submittedName>
        <fullName evidence="7">RNA polymerase sigma-70 factor (ECF subfamily)</fullName>
    </submittedName>
</protein>
<feature type="domain" description="RNA polymerase sigma factor 70 region 4 type 2" evidence="6">
    <location>
        <begin position="153"/>
        <end position="205"/>
    </location>
</feature>
<dbReference type="CDD" id="cd06171">
    <property type="entry name" value="Sigma70_r4"/>
    <property type="match status" value="1"/>
</dbReference>
<accession>A0A2P8FQ18</accession>
<dbReference type="GO" id="GO:0003677">
    <property type="term" value="F:DNA binding"/>
    <property type="evidence" value="ECO:0007669"/>
    <property type="project" value="InterPro"/>
</dbReference>
<dbReference type="InterPro" id="IPR013325">
    <property type="entry name" value="RNA_pol_sigma_r2"/>
</dbReference>
<keyword evidence="4" id="KW-0804">Transcription</keyword>
<feature type="domain" description="RNA polymerase sigma-70 region 2" evidence="5">
    <location>
        <begin position="58"/>
        <end position="123"/>
    </location>
</feature>
<dbReference type="Pfam" id="PF04542">
    <property type="entry name" value="Sigma70_r2"/>
    <property type="match status" value="1"/>
</dbReference>
<keyword evidence="8" id="KW-1185">Reference proteome</keyword>
<evidence type="ECO:0000259" key="6">
    <source>
        <dbReference type="Pfam" id="PF08281"/>
    </source>
</evidence>
<evidence type="ECO:0000313" key="7">
    <source>
        <dbReference type="EMBL" id="PSL23755.1"/>
    </source>
</evidence>
<dbReference type="PANTHER" id="PTHR43133">
    <property type="entry name" value="RNA POLYMERASE ECF-TYPE SIGMA FACTO"/>
    <property type="match status" value="1"/>
</dbReference>
<dbReference type="Pfam" id="PF08281">
    <property type="entry name" value="Sigma70_r4_2"/>
    <property type="match status" value="1"/>
</dbReference>
<keyword evidence="2" id="KW-0805">Transcription regulation</keyword>
<evidence type="ECO:0000256" key="2">
    <source>
        <dbReference type="ARBA" id="ARBA00023015"/>
    </source>
</evidence>
<organism evidence="7 8">
    <name type="scientific">Chitinophaga ginsengisoli</name>
    <dbReference type="NCBI Taxonomy" id="363837"/>
    <lineage>
        <taxon>Bacteria</taxon>
        <taxon>Pseudomonadati</taxon>
        <taxon>Bacteroidota</taxon>
        <taxon>Chitinophagia</taxon>
        <taxon>Chitinophagales</taxon>
        <taxon>Chitinophagaceae</taxon>
        <taxon>Chitinophaga</taxon>
    </lineage>
</organism>
<dbReference type="SUPFAM" id="SSF88946">
    <property type="entry name" value="Sigma2 domain of RNA polymerase sigma factors"/>
    <property type="match status" value="1"/>
</dbReference>
<evidence type="ECO:0000256" key="4">
    <source>
        <dbReference type="ARBA" id="ARBA00023163"/>
    </source>
</evidence>
<dbReference type="Gene3D" id="1.10.10.10">
    <property type="entry name" value="Winged helix-like DNA-binding domain superfamily/Winged helix DNA-binding domain"/>
    <property type="match status" value="1"/>
</dbReference>
<dbReference type="AlphaFoldDB" id="A0A2P8FQ18"/>
<dbReference type="EMBL" id="PYGK01000017">
    <property type="protein sequence ID" value="PSL23755.1"/>
    <property type="molecule type" value="Genomic_DNA"/>
</dbReference>
<proteinExistence type="inferred from homology"/>
<dbReference type="NCBIfam" id="TIGR02937">
    <property type="entry name" value="sigma70-ECF"/>
    <property type="match status" value="1"/>
</dbReference>
<dbReference type="GO" id="GO:0016987">
    <property type="term" value="F:sigma factor activity"/>
    <property type="evidence" value="ECO:0007669"/>
    <property type="project" value="UniProtKB-KW"/>
</dbReference>
<dbReference type="InterPro" id="IPR013324">
    <property type="entry name" value="RNA_pol_sigma_r3/r4-like"/>
</dbReference>
<comment type="caution">
    <text evidence="7">The sequence shown here is derived from an EMBL/GenBank/DDBJ whole genome shotgun (WGS) entry which is preliminary data.</text>
</comment>
<reference evidence="7 8" key="1">
    <citation type="submission" date="2018-03" db="EMBL/GenBank/DDBJ databases">
        <title>Genomic Encyclopedia of Archaeal and Bacterial Type Strains, Phase II (KMG-II): from individual species to whole genera.</title>
        <authorList>
            <person name="Goeker M."/>
        </authorList>
    </citation>
    <scope>NUCLEOTIDE SEQUENCE [LARGE SCALE GENOMIC DNA]</scope>
    <source>
        <strain evidence="7 8">DSM 18107</strain>
    </source>
</reference>
<dbReference type="InterPro" id="IPR013249">
    <property type="entry name" value="RNA_pol_sigma70_r4_t2"/>
</dbReference>
<dbReference type="InterPro" id="IPR014284">
    <property type="entry name" value="RNA_pol_sigma-70_dom"/>
</dbReference>
<evidence type="ECO:0000313" key="8">
    <source>
        <dbReference type="Proteomes" id="UP000240978"/>
    </source>
</evidence>
<dbReference type="GO" id="GO:0006352">
    <property type="term" value="P:DNA-templated transcription initiation"/>
    <property type="evidence" value="ECO:0007669"/>
    <property type="project" value="InterPro"/>
</dbReference>
<gene>
    <name evidence="7" type="ORF">CLV42_117112</name>
</gene>
<dbReference type="InterPro" id="IPR007627">
    <property type="entry name" value="RNA_pol_sigma70_r2"/>
</dbReference>
<evidence type="ECO:0000256" key="3">
    <source>
        <dbReference type="ARBA" id="ARBA00023082"/>
    </source>
</evidence>
<evidence type="ECO:0000259" key="5">
    <source>
        <dbReference type="Pfam" id="PF04542"/>
    </source>
</evidence>
<dbReference type="SUPFAM" id="SSF88659">
    <property type="entry name" value="Sigma3 and sigma4 domains of RNA polymerase sigma factors"/>
    <property type="match status" value="1"/>
</dbReference>
<dbReference type="InterPro" id="IPR039425">
    <property type="entry name" value="RNA_pol_sigma-70-like"/>
</dbReference>
<dbReference type="Proteomes" id="UP000240978">
    <property type="component" value="Unassembled WGS sequence"/>
</dbReference>
<keyword evidence="3" id="KW-0731">Sigma factor</keyword>
<sequence length="227" mass="26967">MKNQLFLSSLHKNLAFYFLLFIISKKYYLEKVNIIHISDEKELLRRLRDGDEFAFKGLYEMYAPRLAARLIQLLRSEELAEDILQDLFIKIWEIRQTINPELSFGALLYKMAANLSKNVYRRNIYDQLMRRQINPDESHNPIEESFNQADAKELLQAALNKLTPRQREVYIMHKMDGLSYQEISSQLNISASAINHHIQEANKQLRKILKYRNIYILTVLLPIFFEK</sequence>
<dbReference type="PANTHER" id="PTHR43133:SF46">
    <property type="entry name" value="RNA POLYMERASE SIGMA-70 FACTOR ECF SUBFAMILY"/>
    <property type="match status" value="1"/>
</dbReference>
<dbReference type="Gene3D" id="1.10.1740.10">
    <property type="match status" value="1"/>
</dbReference>
<comment type="similarity">
    <text evidence="1">Belongs to the sigma-70 factor family. ECF subfamily.</text>
</comment>